<dbReference type="InterPro" id="IPR008909">
    <property type="entry name" value="DALR_anticod-bd"/>
</dbReference>
<dbReference type="GO" id="GO:0106217">
    <property type="term" value="P:tRNA C3-cytosine methylation"/>
    <property type="evidence" value="ECO:0007669"/>
    <property type="project" value="TreeGrafter"/>
</dbReference>
<name>A0A3B0JA78_DROGU</name>
<proteinExistence type="predicted"/>
<protein>
    <submittedName>
        <fullName evidence="2">Blast:DALR anticodon-binding domain-containing protein 3</fullName>
    </submittedName>
</protein>
<dbReference type="GO" id="GO:0000049">
    <property type="term" value="F:tRNA binding"/>
    <property type="evidence" value="ECO:0007669"/>
    <property type="project" value="TreeGrafter"/>
</dbReference>
<dbReference type="PANTHER" id="PTHR16043">
    <property type="entry name" value="DALRD3 PROTEIN"/>
    <property type="match status" value="1"/>
</dbReference>
<evidence type="ECO:0000313" key="3">
    <source>
        <dbReference type="Proteomes" id="UP000268350"/>
    </source>
</evidence>
<feature type="domain" description="DALR anticodon binding" evidence="1">
    <location>
        <begin position="317"/>
        <end position="452"/>
    </location>
</feature>
<dbReference type="GO" id="GO:0005524">
    <property type="term" value="F:ATP binding"/>
    <property type="evidence" value="ECO:0007669"/>
    <property type="project" value="InterPro"/>
</dbReference>
<accession>A0A3B0JA78</accession>
<dbReference type="OMA" id="DMLLIAM"/>
<gene>
    <name evidence="2" type="ORF">DGUA_6G011606</name>
</gene>
<dbReference type="SUPFAM" id="SSF47323">
    <property type="entry name" value="Anticodon-binding domain of a subclass of class I aminoacyl-tRNA synthetases"/>
    <property type="match status" value="1"/>
</dbReference>
<dbReference type="Pfam" id="PF05746">
    <property type="entry name" value="DALR_1"/>
    <property type="match status" value="1"/>
</dbReference>
<dbReference type="Gene3D" id="1.10.730.10">
    <property type="entry name" value="Isoleucyl-tRNA Synthetase, Domain 1"/>
    <property type="match status" value="1"/>
</dbReference>
<dbReference type="InterPro" id="IPR037380">
    <property type="entry name" value="DALRD3"/>
</dbReference>
<evidence type="ECO:0000313" key="2">
    <source>
        <dbReference type="EMBL" id="SPP78865.1"/>
    </source>
</evidence>
<organism evidence="2 3">
    <name type="scientific">Drosophila guanche</name>
    <name type="common">Fruit fly</name>
    <dbReference type="NCBI Taxonomy" id="7266"/>
    <lineage>
        <taxon>Eukaryota</taxon>
        <taxon>Metazoa</taxon>
        <taxon>Ecdysozoa</taxon>
        <taxon>Arthropoda</taxon>
        <taxon>Hexapoda</taxon>
        <taxon>Insecta</taxon>
        <taxon>Pterygota</taxon>
        <taxon>Neoptera</taxon>
        <taxon>Endopterygota</taxon>
        <taxon>Diptera</taxon>
        <taxon>Brachycera</taxon>
        <taxon>Muscomorpha</taxon>
        <taxon>Ephydroidea</taxon>
        <taxon>Drosophilidae</taxon>
        <taxon>Drosophila</taxon>
        <taxon>Sophophora</taxon>
    </lineage>
</organism>
<dbReference type="SMART" id="SM00836">
    <property type="entry name" value="DALR_1"/>
    <property type="match status" value="1"/>
</dbReference>
<dbReference type="GO" id="GO:0004814">
    <property type="term" value="F:arginine-tRNA ligase activity"/>
    <property type="evidence" value="ECO:0007669"/>
    <property type="project" value="InterPro"/>
</dbReference>
<dbReference type="InterPro" id="IPR009080">
    <property type="entry name" value="tRNAsynth_Ia_anticodon-bd"/>
</dbReference>
<dbReference type="GO" id="GO:0006420">
    <property type="term" value="P:arginyl-tRNA aminoacylation"/>
    <property type="evidence" value="ECO:0007669"/>
    <property type="project" value="InterPro"/>
</dbReference>
<reference evidence="3" key="1">
    <citation type="submission" date="2018-01" db="EMBL/GenBank/DDBJ databases">
        <authorList>
            <person name="Alioto T."/>
            <person name="Alioto T."/>
        </authorList>
    </citation>
    <scope>NUCLEOTIDE SEQUENCE [LARGE SCALE GENOMIC DNA]</scope>
</reference>
<dbReference type="AlphaFoldDB" id="A0A3B0JA78"/>
<sequence length="452" mass="51673">MELHFEHPLNAHIKQLMNFFTAVEDKDAYISPVLFKRCGVLIRFHIEDVSDRGDLSIANISKYWEAYCQNHGRKMRLSTITDKKNGLVLPDEESMQGLIEYSKDWVFPLQEITPLYKDRCTFSFQRRPIISYVLSTVLKQGARYGHHLKSEKAPTLCLDQSPSSHYTLDDGTEQLAHYRLRQLRGITRRLMAYSTWRLVDPDQQSDDTLRVIVETQRCPTQPTDHVCLVCGPVLEPVDKAATKMDRDSYVALRSKDMILMAMHRNGVRLGSSRGDFDSLIQRLGAAAVLVDLFEVRHASAATVVRNGSGSSKGASYILYNSARLETLLRTFNTQVEAGIYQPLPPLADIDLSLLEDDLDWKLIYGHLLPFPEVVESTMNLLHQGQCDVHLLVRYINSLAVLFSRYYRQKRILVQMRDHLMPVLYARVYLVMAVRQVLNVALSLLGIEPVSYI</sequence>
<dbReference type="STRING" id="7266.A0A3B0JA78"/>
<dbReference type="PANTHER" id="PTHR16043:SF1">
    <property type="entry name" value="DALR ANTICODON-BINDING DOMAIN-CONTAINING PROTEIN 3"/>
    <property type="match status" value="1"/>
</dbReference>
<keyword evidence="3" id="KW-1185">Reference proteome</keyword>
<dbReference type="EMBL" id="OUUW01000003">
    <property type="protein sequence ID" value="SPP78865.1"/>
    <property type="molecule type" value="Genomic_DNA"/>
</dbReference>
<dbReference type="OrthoDB" id="9990834at2759"/>
<dbReference type="Proteomes" id="UP000268350">
    <property type="component" value="Unassembled WGS sequence"/>
</dbReference>
<evidence type="ECO:0000259" key="1">
    <source>
        <dbReference type="SMART" id="SM00836"/>
    </source>
</evidence>